<gene>
    <name evidence="3" type="ORF">FYJ79_12155</name>
</gene>
<evidence type="ECO:0000313" key="3">
    <source>
        <dbReference type="EMBL" id="MST90299.1"/>
    </source>
</evidence>
<dbReference type="PANTHER" id="PTHR35004">
    <property type="entry name" value="TRANSPOSASE RV3428C-RELATED"/>
    <property type="match status" value="1"/>
</dbReference>
<dbReference type="InterPro" id="IPR036397">
    <property type="entry name" value="RNaseH_sf"/>
</dbReference>
<dbReference type="AlphaFoldDB" id="A0A844FYF8"/>
<proteinExistence type="inferred from homology"/>
<sequence length="393" mass="46262">MTSRNGEVFVINIFHLVLKFSRYSYIELTLSKEQPIVLRCLINAFHFFGGVPKRILFDNMATVMDTNTRPKRVNHRMVQFSKDMNFRVEPCRARHPYTKGTNEARNKLMDWIRCYDNDFDTLEDLQQIIDKLNTKMNTNECQGTDVPPCILFIKEKEYLTPLPARAVVDSYLDPRKVKVSPQQLVYFSGVQYSVDKKYINEYVSLETFEDKLQVYYKGKLIQVHNISRNPINYTKKHYEQSVRKQLGKNKKFDDVVSNNLSIMDRLLEARTVSVTKDDAVRSYDHMIAYLVSQGTESRWIRRFIQTLNGEERNVLCTELSKVLPYITDERQFLHALRNAAARKHLKMLRVRLWAMDMTGGYDFLSQEGYDSTCSEFDKETTEYMKTIKKETED</sequence>
<comment type="caution">
    <text evidence="3">The sequence shown here is derived from an EMBL/GenBank/DDBJ whole genome shotgun (WGS) entry which is preliminary data.</text>
</comment>
<dbReference type="PROSITE" id="PS50994">
    <property type="entry name" value="INTEGRASE"/>
    <property type="match status" value="1"/>
</dbReference>
<dbReference type="Pfam" id="PF22483">
    <property type="entry name" value="Mu-transpos_C_2"/>
    <property type="match status" value="1"/>
</dbReference>
<dbReference type="SUPFAM" id="SSF53098">
    <property type="entry name" value="Ribonuclease H-like"/>
    <property type="match status" value="1"/>
</dbReference>
<dbReference type="GO" id="GO:0003676">
    <property type="term" value="F:nucleic acid binding"/>
    <property type="evidence" value="ECO:0007669"/>
    <property type="project" value="InterPro"/>
</dbReference>
<feature type="domain" description="Integrase catalytic" evidence="2">
    <location>
        <begin position="1"/>
        <end position="156"/>
    </location>
</feature>
<evidence type="ECO:0000313" key="4">
    <source>
        <dbReference type="Proteomes" id="UP000442619"/>
    </source>
</evidence>
<dbReference type="InterPro" id="IPR001584">
    <property type="entry name" value="Integrase_cat-core"/>
</dbReference>
<dbReference type="GO" id="GO:0015074">
    <property type="term" value="P:DNA integration"/>
    <property type="evidence" value="ECO:0007669"/>
    <property type="project" value="InterPro"/>
</dbReference>
<protein>
    <submittedName>
        <fullName evidence="3">Transposase family protein</fullName>
    </submittedName>
</protein>
<dbReference type="EMBL" id="VUNM01000057">
    <property type="protein sequence ID" value="MST90299.1"/>
    <property type="molecule type" value="Genomic_DNA"/>
</dbReference>
<dbReference type="PANTHER" id="PTHR35004:SF7">
    <property type="entry name" value="INTEGRASE PROTEIN"/>
    <property type="match status" value="1"/>
</dbReference>
<keyword evidence="4" id="KW-1185">Reference proteome</keyword>
<comment type="similarity">
    <text evidence="1">Belongs to the transposase IS21/IS408/IS1162 family.</text>
</comment>
<dbReference type="Gene3D" id="3.30.420.10">
    <property type="entry name" value="Ribonuclease H-like superfamily/Ribonuclease H"/>
    <property type="match status" value="1"/>
</dbReference>
<dbReference type="RefSeq" id="WP_154518887.1">
    <property type="nucleotide sequence ID" value="NZ_VUNM01000057.1"/>
</dbReference>
<dbReference type="Proteomes" id="UP000442619">
    <property type="component" value="Unassembled WGS sequence"/>
</dbReference>
<reference evidence="3 4" key="1">
    <citation type="submission" date="2019-08" db="EMBL/GenBank/DDBJ databases">
        <title>In-depth cultivation of the pig gut microbiome towards novel bacterial diversity and tailored functional studies.</title>
        <authorList>
            <person name="Wylensek D."/>
            <person name="Hitch T.C.A."/>
            <person name="Clavel T."/>
        </authorList>
    </citation>
    <scope>NUCLEOTIDE SEQUENCE [LARGE SCALE GENOMIC DNA]</scope>
    <source>
        <strain evidence="3 4">CA-Schmier-601-WT-3</strain>
    </source>
</reference>
<accession>A0A844FYF8</accession>
<organism evidence="3 4">
    <name type="scientific">Sharpea porci</name>
    <dbReference type="NCBI Taxonomy" id="2652286"/>
    <lineage>
        <taxon>Bacteria</taxon>
        <taxon>Bacillati</taxon>
        <taxon>Bacillota</taxon>
        <taxon>Erysipelotrichia</taxon>
        <taxon>Erysipelotrichales</taxon>
        <taxon>Coprobacillaceae</taxon>
        <taxon>Sharpea</taxon>
    </lineage>
</organism>
<evidence type="ECO:0000256" key="1">
    <source>
        <dbReference type="ARBA" id="ARBA00009277"/>
    </source>
</evidence>
<evidence type="ECO:0000259" key="2">
    <source>
        <dbReference type="PROSITE" id="PS50994"/>
    </source>
</evidence>
<name>A0A844FYF8_9FIRM</name>
<dbReference type="InterPro" id="IPR012337">
    <property type="entry name" value="RNaseH-like_sf"/>
</dbReference>
<dbReference type="InterPro" id="IPR054353">
    <property type="entry name" value="IstA-like_C"/>
</dbReference>